<dbReference type="EC" id="1.1.1.27" evidence="10"/>
<name>A0A5B9W7S6_9BACT</name>
<proteinExistence type="inferred from homology"/>
<dbReference type="OrthoDB" id="9802969at2"/>
<dbReference type="Pfam" id="PF02866">
    <property type="entry name" value="Ldh_1_C"/>
    <property type="match status" value="1"/>
</dbReference>
<dbReference type="GO" id="GO:0006089">
    <property type="term" value="P:lactate metabolic process"/>
    <property type="evidence" value="ECO:0007669"/>
    <property type="project" value="TreeGrafter"/>
</dbReference>
<evidence type="ECO:0000256" key="7">
    <source>
        <dbReference type="SAM" id="MobiDB-lite"/>
    </source>
</evidence>
<feature type="binding site" evidence="5">
    <location>
        <begin position="7"/>
        <end position="13"/>
    </location>
    <ligand>
        <name>NAD(+)</name>
        <dbReference type="ChEBI" id="CHEBI:57540"/>
    </ligand>
</feature>
<dbReference type="SUPFAM" id="SSF56327">
    <property type="entry name" value="LDH C-terminal domain-like"/>
    <property type="match status" value="1"/>
</dbReference>
<reference evidence="10 11" key="1">
    <citation type="submission" date="2019-08" db="EMBL/GenBank/DDBJ databases">
        <title>Deep-cultivation of Planctomycetes and their phenomic and genomic characterization uncovers novel biology.</title>
        <authorList>
            <person name="Wiegand S."/>
            <person name="Jogler M."/>
            <person name="Boedeker C."/>
            <person name="Pinto D."/>
            <person name="Vollmers J."/>
            <person name="Rivas-Marin E."/>
            <person name="Kohn T."/>
            <person name="Peeters S.H."/>
            <person name="Heuer A."/>
            <person name="Rast P."/>
            <person name="Oberbeckmann S."/>
            <person name="Bunk B."/>
            <person name="Jeske O."/>
            <person name="Meyerdierks A."/>
            <person name="Storesund J.E."/>
            <person name="Kallscheuer N."/>
            <person name="Luecker S."/>
            <person name="Lage O.M."/>
            <person name="Pohl T."/>
            <person name="Merkel B.J."/>
            <person name="Hornburger P."/>
            <person name="Mueller R.-W."/>
            <person name="Bruemmer F."/>
            <person name="Labrenz M."/>
            <person name="Spormann A.M."/>
            <person name="Op den Camp H."/>
            <person name="Overmann J."/>
            <person name="Amann R."/>
            <person name="Jetten M.S.M."/>
            <person name="Mascher T."/>
            <person name="Medema M.H."/>
            <person name="Devos D.P."/>
            <person name="Kaster A.-K."/>
            <person name="Ovreas L."/>
            <person name="Rohde M."/>
            <person name="Galperin M.Y."/>
            <person name="Jogler C."/>
        </authorList>
    </citation>
    <scope>NUCLEOTIDE SEQUENCE [LARGE SCALE GENOMIC DNA]</scope>
    <source>
        <strain evidence="10 11">OJF2</strain>
    </source>
</reference>
<feature type="binding site" evidence="4">
    <location>
        <position position="151"/>
    </location>
    <ligand>
        <name>substrate</name>
    </ligand>
</feature>
<feature type="region of interest" description="Disordered" evidence="7">
    <location>
        <begin position="338"/>
        <end position="373"/>
    </location>
</feature>
<feature type="compositionally biased region" description="Gly residues" evidence="7">
    <location>
        <begin position="358"/>
        <end position="373"/>
    </location>
</feature>
<dbReference type="PANTHER" id="PTHR43128:SF16">
    <property type="entry name" value="L-LACTATE DEHYDROGENASE"/>
    <property type="match status" value="1"/>
</dbReference>
<dbReference type="PANTHER" id="PTHR43128">
    <property type="entry name" value="L-2-HYDROXYCARBOXYLATE DEHYDROGENASE (NAD(P)(+))"/>
    <property type="match status" value="1"/>
</dbReference>
<dbReference type="InterPro" id="IPR015955">
    <property type="entry name" value="Lactate_DH/Glyco_Ohase_4_C"/>
</dbReference>
<dbReference type="CDD" id="cd00300">
    <property type="entry name" value="LDH_like"/>
    <property type="match status" value="1"/>
</dbReference>
<dbReference type="PROSITE" id="PS00064">
    <property type="entry name" value="L_LDH"/>
    <property type="match status" value="1"/>
</dbReference>
<accession>A0A5B9W7S6</accession>
<evidence type="ECO:0000256" key="6">
    <source>
        <dbReference type="RuleBase" id="RU003369"/>
    </source>
</evidence>
<dbReference type="InterPro" id="IPR022383">
    <property type="entry name" value="Lactate/malate_DH_C"/>
</dbReference>
<dbReference type="SUPFAM" id="SSF51735">
    <property type="entry name" value="NAD(P)-binding Rossmann-fold domains"/>
    <property type="match status" value="1"/>
</dbReference>
<organism evidence="10 11">
    <name type="scientific">Aquisphaera giovannonii</name>
    <dbReference type="NCBI Taxonomy" id="406548"/>
    <lineage>
        <taxon>Bacteria</taxon>
        <taxon>Pseudomonadati</taxon>
        <taxon>Planctomycetota</taxon>
        <taxon>Planctomycetia</taxon>
        <taxon>Isosphaerales</taxon>
        <taxon>Isosphaeraceae</taxon>
        <taxon>Aquisphaera</taxon>
    </lineage>
</organism>
<dbReference type="GO" id="GO:0004459">
    <property type="term" value="F:L-lactate dehydrogenase (NAD+) activity"/>
    <property type="evidence" value="ECO:0007669"/>
    <property type="project" value="UniProtKB-EC"/>
</dbReference>
<gene>
    <name evidence="10" type="primary">ldh_1</name>
    <name evidence="10" type="ORF">OJF2_51980</name>
</gene>
<feature type="binding site" evidence="5">
    <location>
        <begin position="118"/>
        <end position="120"/>
    </location>
    <ligand>
        <name>NAD(+)</name>
        <dbReference type="ChEBI" id="CHEBI:57540"/>
    </ligand>
</feature>
<dbReference type="InterPro" id="IPR018177">
    <property type="entry name" value="L-lactate_DH_AS"/>
</dbReference>
<dbReference type="Proteomes" id="UP000324233">
    <property type="component" value="Chromosome"/>
</dbReference>
<dbReference type="Pfam" id="PF00056">
    <property type="entry name" value="Ldh_1_N"/>
    <property type="match status" value="1"/>
</dbReference>
<evidence type="ECO:0000256" key="2">
    <source>
        <dbReference type="ARBA" id="ARBA00023027"/>
    </source>
</evidence>
<keyword evidence="1 6" id="KW-0560">Oxidoreductase</keyword>
<evidence type="ECO:0000259" key="9">
    <source>
        <dbReference type="Pfam" id="PF02866"/>
    </source>
</evidence>
<dbReference type="PRINTS" id="PR00086">
    <property type="entry name" value="LLDHDRGNASE"/>
</dbReference>
<keyword evidence="11" id="KW-1185">Reference proteome</keyword>
<protein>
    <submittedName>
        <fullName evidence="10">L-lactate dehydrogenase</fullName>
        <ecNumber evidence="10">1.1.1.27</ecNumber>
    </submittedName>
</protein>
<evidence type="ECO:0000256" key="5">
    <source>
        <dbReference type="PIRSR" id="PIRSR000102-3"/>
    </source>
</evidence>
<comment type="similarity">
    <text evidence="6">Belongs to the LDH/MDH superfamily.</text>
</comment>
<evidence type="ECO:0000259" key="8">
    <source>
        <dbReference type="Pfam" id="PF00056"/>
    </source>
</evidence>
<feature type="binding site" evidence="4">
    <location>
        <position position="80"/>
    </location>
    <ligand>
        <name>substrate</name>
    </ligand>
</feature>
<evidence type="ECO:0000256" key="4">
    <source>
        <dbReference type="PIRSR" id="PIRSR000102-2"/>
    </source>
</evidence>
<dbReference type="InterPro" id="IPR001236">
    <property type="entry name" value="Lactate/malate_DH_N"/>
</dbReference>
<feature type="binding site" evidence="4">
    <location>
        <position position="120"/>
    </location>
    <ligand>
        <name>substrate</name>
    </ligand>
</feature>
<feature type="binding site" evidence="5">
    <location>
        <position position="93"/>
    </location>
    <ligand>
        <name>NAD(+)</name>
        <dbReference type="ChEBI" id="CHEBI:57540"/>
    </ligand>
</feature>
<keyword evidence="2 5" id="KW-0520">NAD</keyword>
<feature type="binding site" evidence="4">
    <location>
        <position position="86"/>
    </location>
    <ligand>
        <name>substrate</name>
    </ligand>
</feature>
<evidence type="ECO:0000313" key="10">
    <source>
        <dbReference type="EMBL" id="QEH36613.1"/>
    </source>
</evidence>
<evidence type="ECO:0000313" key="11">
    <source>
        <dbReference type="Proteomes" id="UP000324233"/>
    </source>
</evidence>
<dbReference type="PIRSF" id="PIRSF000102">
    <property type="entry name" value="Lac_mal_DH"/>
    <property type="match status" value="1"/>
</dbReference>
<dbReference type="AlphaFoldDB" id="A0A5B9W7S6"/>
<feature type="domain" description="Lactate/malate dehydrogenase C-terminal" evidence="9">
    <location>
        <begin position="145"/>
        <end position="307"/>
    </location>
</feature>
<feature type="active site" description="Proton acceptor" evidence="3">
    <location>
        <position position="175"/>
    </location>
</feature>
<dbReference type="InterPro" id="IPR036291">
    <property type="entry name" value="NAD(P)-bd_dom_sf"/>
</dbReference>
<dbReference type="PROSITE" id="PS51257">
    <property type="entry name" value="PROKAR_LIPOPROTEIN"/>
    <property type="match status" value="1"/>
</dbReference>
<dbReference type="Gene3D" id="3.90.110.10">
    <property type="entry name" value="Lactate dehydrogenase/glycoside hydrolase, family 4, C-terminal"/>
    <property type="match status" value="1"/>
</dbReference>
<dbReference type="KEGG" id="agv:OJF2_51980"/>
<feature type="domain" description="Lactate/malate dehydrogenase N-terminal" evidence="8">
    <location>
        <begin position="1"/>
        <end position="142"/>
    </location>
</feature>
<dbReference type="EMBL" id="CP042997">
    <property type="protein sequence ID" value="QEH36613.1"/>
    <property type="molecule type" value="Genomic_DNA"/>
</dbReference>
<evidence type="ECO:0000256" key="3">
    <source>
        <dbReference type="PIRSR" id="PIRSR000102-1"/>
    </source>
</evidence>
<feature type="compositionally biased region" description="Gly residues" evidence="7">
    <location>
        <begin position="339"/>
        <end position="349"/>
    </location>
</feature>
<sequence>MKVSIIGGGGLVGSCAAFALQCGGIVSGLDLIDVNADLCKGQALDLLHGASLVADQRIRATGYEAIPESDLVMITAGLRRKPDESRLDLINRNVELFLSILGNVKSAGLKKDAIVLVVSNPVDVLTYLALGQLGLPASQVIGLGTALDTARFRSLIADAVKLPPTQVTALILGEHGDSMVPIWSAAQAAGLPLEKYPGWTSNQADALFTRTKGSGAEVIKLKGGAGFAVGMAIREVVHAIALDSRRILPVSSLVNGIYGMRDVCTSVPTVVGRAGILGQFEIELWSKEVSALQHSSRVLRETIDTVLKGNPKAAGKPAPAPAAKVAAAAAGQPVRVTMGSGGGGNGGLGSSRVTISGIGNGHAHGNGKVTGGR</sequence>
<dbReference type="InterPro" id="IPR001557">
    <property type="entry name" value="L-lactate/malate_DH"/>
</dbReference>
<evidence type="ECO:0000256" key="1">
    <source>
        <dbReference type="ARBA" id="ARBA00023002"/>
    </source>
</evidence>
<dbReference type="Gene3D" id="3.40.50.720">
    <property type="entry name" value="NAD(P)-binding Rossmann-like Domain"/>
    <property type="match status" value="1"/>
</dbReference>
<feature type="binding site" evidence="5">
    <location>
        <position position="33"/>
    </location>
    <ligand>
        <name>NAD(+)</name>
        <dbReference type="ChEBI" id="CHEBI:57540"/>
    </ligand>
</feature>